<reference evidence="1" key="2">
    <citation type="journal article" date="2022" name="Microbiol. Resour. Announc.">
        <title>Metagenome Sequencing to Explore Phylogenomics of Terrestrial Cyanobacteria.</title>
        <authorList>
            <person name="Ward R.D."/>
            <person name="Stajich J.E."/>
            <person name="Johansen J.R."/>
            <person name="Huntemann M."/>
            <person name="Clum A."/>
            <person name="Foster B."/>
            <person name="Foster B."/>
            <person name="Roux S."/>
            <person name="Palaniappan K."/>
            <person name="Varghese N."/>
            <person name="Mukherjee S."/>
            <person name="Reddy T.B.K."/>
            <person name="Daum C."/>
            <person name="Copeland A."/>
            <person name="Chen I.A."/>
            <person name="Ivanova N.N."/>
            <person name="Kyrpides N.C."/>
            <person name="Shapiro N."/>
            <person name="Eloe-Fadrosh E.A."/>
            <person name="Pietrasiak N."/>
        </authorList>
    </citation>
    <scope>NUCLEOTIDE SEQUENCE</scope>
    <source>
        <strain evidence="1">GSE-TBD4-15B</strain>
    </source>
</reference>
<organism evidence="1 2">
    <name type="scientific">Pegethrix bostrychoides GSE-TBD4-15B</name>
    <dbReference type="NCBI Taxonomy" id="2839662"/>
    <lineage>
        <taxon>Bacteria</taxon>
        <taxon>Bacillati</taxon>
        <taxon>Cyanobacteriota</taxon>
        <taxon>Cyanophyceae</taxon>
        <taxon>Oculatellales</taxon>
        <taxon>Oculatellaceae</taxon>
        <taxon>Pegethrix</taxon>
    </lineage>
</organism>
<name>A0A951PBQ6_9CYAN</name>
<evidence type="ECO:0000313" key="1">
    <source>
        <dbReference type="EMBL" id="MBW4466255.1"/>
    </source>
</evidence>
<dbReference type="EMBL" id="JAHHHV010000066">
    <property type="protein sequence ID" value="MBW4466255.1"/>
    <property type="molecule type" value="Genomic_DNA"/>
</dbReference>
<dbReference type="Proteomes" id="UP000707356">
    <property type="component" value="Unassembled WGS sequence"/>
</dbReference>
<sequence length="64" mass="7251">MAEIQGLNLAKISLPIKLEASTEYRNIQPPMLTLSRKAGRLSKNSPTLHINAVKYYLLHQKYIA</sequence>
<dbReference type="AlphaFoldDB" id="A0A951PBQ6"/>
<comment type="caution">
    <text evidence="1">The sequence shown here is derived from an EMBL/GenBank/DDBJ whole genome shotgun (WGS) entry which is preliminary data.</text>
</comment>
<proteinExistence type="predicted"/>
<protein>
    <submittedName>
        <fullName evidence="1">Uncharacterized protein</fullName>
    </submittedName>
</protein>
<reference evidence="1" key="1">
    <citation type="submission" date="2021-05" db="EMBL/GenBank/DDBJ databases">
        <authorList>
            <person name="Pietrasiak N."/>
            <person name="Ward R."/>
            <person name="Stajich J.E."/>
            <person name="Kurbessoian T."/>
        </authorList>
    </citation>
    <scope>NUCLEOTIDE SEQUENCE</scope>
    <source>
        <strain evidence="1">GSE-TBD4-15B</strain>
    </source>
</reference>
<accession>A0A951PBQ6</accession>
<evidence type="ECO:0000313" key="2">
    <source>
        <dbReference type="Proteomes" id="UP000707356"/>
    </source>
</evidence>
<gene>
    <name evidence="1" type="ORF">KME07_12575</name>
</gene>